<name>A0ABQ1G2M7_9GAMM</name>
<dbReference type="Proteomes" id="UP000620046">
    <property type="component" value="Unassembled WGS sequence"/>
</dbReference>
<evidence type="ECO:0000313" key="2">
    <source>
        <dbReference type="Proteomes" id="UP000620046"/>
    </source>
</evidence>
<sequence length="64" mass="6712">MIAITTINSTMVNPSVGLRCARIVLIDRPCIALASARLYLPDEVRSPVYPGGPAGYVPGVVTKG</sequence>
<comment type="caution">
    <text evidence="1">The sequence shown here is derived from an EMBL/GenBank/DDBJ whole genome shotgun (WGS) entry which is preliminary data.</text>
</comment>
<gene>
    <name evidence="1" type="ORF">GCM10010981_25940</name>
</gene>
<protein>
    <submittedName>
        <fullName evidence="1">Uncharacterized protein</fullName>
    </submittedName>
</protein>
<reference evidence="2" key="1">
    <citation type="journal article" date="2019" name="Int. J. Syst. Evol. Microbiol.">
        <title>The Global Catalogue of Microorganisms (GCM) 10K type strain sequencing project: providing services to taxonomists for standard genome sequencing and annotation.</title>
        <authorList>
            <consortium name="The Broad Institute Genomics Platform"/>
            <consortium name="The Broad Institute Genome Sequencing Center for Infectious Disease"/>
            <person name="Wu L."/>
            <person name="Ma J."/>
        </authorList>
    </citation>
    <scope>NUCLEOTIDE SEQUENCE [LARGE SCALE GENOMIC DNA]</scope>
    <source>
        <strain evidence="2">CGMCC 1.15439</strain>
    </source>
</reference>
<evidence type="ECO:0000313" key="1">
    <source>
        <dbReference type="EMBL" id="GGA35659.1"/>
    </source>
</evidence>
<accession>A0ABQ1G2M7</accession>
<organism evidence="1 2">
    <name type="scientific">Dyella nitratireducens</name>
    <dbReference type="NCBI Taxonomy" id="1849580"/>
    <lineage>
        <taxon>Bacteria</taxon>
        <taxon>Pseudomonadati</taxon>
        <taxon>Pseudomonadota</taxon>
        <taxon>Gammaproteobacteria</taxon>
        <taxon>Lysobacterales</taxon>
        <taxon>Rhodanobacteraceae</taxon>
        <taxon>Dyella</taxon>
    </lineage>
</organism>
<keyword evidence="2" id="KW-1185">Reference proteome</keyword>
<proteinExistence type="predicted"/>
<dbReference type="EMBL" id="BMJA01000002">
    <property type="protein sequence ID" value="GGA35659.1"/>
    <property type="molecule type" value="Genomic_DNA"/>
</dbReference>